<dbReference type="InterPro" id="IPR014105">
    <property type="entry name" value="Carotenoid/retinoid_OxRdtase"/>
</dbReference>
<name>A0ABP3B0G6_9LIST</name>
<comment type="caution">
    <text evidence="7">The sequence shown here is derived from an EMBL/GenBank/DDBJ whole genome shotgun (WGS) entry which is preliminary data.</text>
</comment>
<evidence type="ECO:0000256" key="1">
    <source>
        <dbReference type="ARBA" id="ARBA00004829"/>
    </source>
</evidence>
<dbReference type="EMBL" id="AODF01000014">
    <property type="protein sequence ID" value="EUJ31985.1"/>
    <property type="molecule type" value="Genomic_DNA"/>
</dbReference>
<comment type="similarity">
    <text evidence="4">Belongs to the carotenoid/retinoid oxidoreductase family. CrtN subfamily.</text>
</comment>
<evidence type="ECO:0000313" key="8">
    <source>
        <dbReference type="Proteomes" id="UP000019249"/>
    </source>
</evidence>
<keyword evidence="2 5" id="KW-0125">Carotenoid biosynthesis</keyword>
<organism evidence="7 8">
    <name type="scientific">Listeria floridensis FSL S10-1187</name>
    <dbReference type="NCBI Taxonomy" id="1265817"/>
    <lineage>
        <taxon>Bacteria</taxon>
        <taxon>Bacillati</taxon>
        <taxon>Bacillota</taxon>
        <taxon>Bacilli</taxon>
        <taxon>Bacillales</taxon>
        <taxon>Listeriaceae</taxon>
        <taxon>Listeria</taxon>
    </lineage>
</organism>
<proteinExistence type="inferred from homology"/>
<accession>A0ABP3B0G6</accession>
<evidence type="ECO:0000259" key="6">
    <source>
        <dbReference type="Pfam" id="PF01593"/>
    </source>
</evidence>
<dbReference type="Gene3D" id="3.50.50.60">
    <property type="entry name" value="FAD/NAD(P)-binding domain"/>
    <property type="match status" value="2"/>
</dbReference>
<dbReference type="Pfam" id="PF01593">
    <property type="entry name" value="Amino_oxidase"/>
    <property type="match status" value="1"/>
</dbReference>
<gene>
    <name evidence="7" type="ORF">MFLO_07342</name>
</gene>
<keyword evidence="8" id="KW-1185">Reference proteome</keyword>
<reference evidence="7 8" key="1">
    <citation type="journal article" date="2014" name="Int. J. Syst. Evol. Microbiol.">
        <title>Listeria floridensis sp. nov., Listeria aquatica sp. nov., Listeria cornellensis sp. nov., Listeria riparia sp. nov. and Listeria grandensis sp. nov., from agricultural and natural environments.</title>
        <authorList>
            <person name="den Bakker H.C."/>
            <person name="Warchocki S."/>
            <person name="Wright E.M."/>
            <person name="Allred A.F."/>
            <person name="Ahlstrom C."/>
            <person name="Manuel C.S."/>
            <person name="Stasiewicz M.J."/>
            <person name="Burrell A."/>
            <person name="Roof S."/>
            <person name="Strawn L."/>
            <person name="Fortes E.D."/>
            <person name="Nightingale K.K."/>
            <person name="Kephart D."/>
            <person name="Wiedmann M."/>
        </authorList>
    </citation>
    <scope>NUCLEOTIDE SEQUENCE [LARGE SCALE GENOMIC DNA]</scope>
    <source>
        <strain evidence="7 8">FSL S10-1187</strain>
    </source>
</reference>
<evidence type="ECO:0000256" key="5">
    <source>
        <dbReference type="RuleBase" id="RU362075"/>
    </source>
</evidence>
<evidence type="ECO:0000313" key="7">
    <source>
        <dbReference type="EMBL" id="EUJ31985.1"/>
    </source>
</evidence>
<keyword evidence="3 5" id="KW-0560">Oxidoreductase</keyword>
<comment type="pathway">
    <text evidence="1 5">Carotenoid biosynthesis.</text>
</comment>
<dbReference type="PANTHER" id="PTHR43734:SF1">
    <property type="entry name" value="PHYTOENE DESATURASE"/>
    <property type="match status" value="1"/>
</dbReference>
<evidence type="ECO:0000256" key="2">
    <source>
        <dbReference type="ARBA" id="ARBA00022746"/>
    </source>
</evidence>
<dbReference type="SUPFAM" id="SSF51905">
    <property type="entry name" value="FAD/NAD(P)-binding domain"/>
    <property type="match status" value="1"/>
</dbReference>
<dbReference type="PANTHER" id="PTHR43734">
    <property type="entry name" value="PHYTOENE DESATURASE"/>
    <property type="match status" value="1"/>
</dbReference>
<evidence type="ECO:0000256" key="3">
    <source>
        <dbReference type="ARBA" id="ARBA00023002"/>
    </source>
</evidence>
<dbReference type="Proteomes" id="UP000019249">
    <property type="component" value="Unassembled WGS sequence"/>
</dbReference>
<dbReference type="InterPro" id="IPR002937">
    <property type="entry name" value="Amino_oxidase"/>
</dbReference>
<dbReference type="NCBIfam" id="TIGR02734">
    <property type="entry name" value="crtI_fam"/>
    <property type="match status" value="1"/>
</dbReference>
<evidence type="ECO:0000256" key="4">
    <source>
        <dbReference type="ARBA" id="ARBA00038322"/>
    </source>
</evidence>
<sequence length="481" mass="54922">MRLIAEGYHVDIYEKNTFLGGRSSTLTLGDYRFDIGPSSLTMPHMLTSLFMECNRKLYDYLTLLPIEPLYKLYFASGKTFAPSGNQTKTIAELNRAFPGNEANFFRFMSHNAKKILYLTPLLEYSFDNWIDFLRPTMLRAIPSLSIGKNLIDETSKYFTDKDLRLAFTFQMKYMGMSPWEIPGIYSIIPFSEYYYGSYHPVGGQNQILQAMATAIREDKGNIHLGAKVDKIETNDREITGMRLENGELIEADYYFLNADFSYAMENLLGSDSPVRKKTIENKKYSASAFMIYLGLSKQFEMEHQTVLFPENYKVHADETVNQKVLSKDFSIHITNPSVTDTTMAPIGHSAIRIMVPVPNNDSGIDWDKESEPFKRKVFEAVKTKLGLTDLEEHIIVEKIITPKEWEEDFNIYRGAIFGMIQSLRQSGAGNPASKLQKKFRNLLVVGTAAHTGTSLPYIIESARFATKKVFKKDHHTPANRF</sequence>
<feature type="domain" description="Amine oxidase" evidence="6">
    <location>
        <begin position="3"/>
        <end position="463"/>
    </location>
</feature>
<dbReference type="InterPro" id="IPR036188">
    <property type="entry name" value="FAD/NAD-bd_sf"/>
</dbReference>
<protein>
    <submittedName>
        <fullName evidence="7">Phytoene dehydrogenase</fullName>
    </submittedName>
</protein>